<feature type="transmembrane region" description="Helical" evidence="2">
    <location>
        <begin position="12"/>
        <end position="33"/>
    </location>
</feature>
<proteinExistence type="predicted"/>
<organism evidence="3">
    <name type="scientific">Dichomitus squalens</name>
    <dbReference type="NCBI Taxonomy" id="114155"/>
    <lineage>
        <taxon>Eukaryota</taxon>
        <taxon>Fungi</taxon>
        <taxon>Dikarya</taxon>
        <taxon>Basidiomycota</taxon>
        <taxon>Agaricomycotina</taxon>
        <taxon>Agaricomycetes</taxon>
        <taxon>Polyporales</taxon>
        <taxon>Polyporaceae</taxon>
        <taxon>Dichomitus</taxon>
    </lineage>
</organism>
<feature type="region of interest" description="Disordered" evidence="1">
    <location>
        <begin position="117"/>
        <end position="139"/>
    </location>
</feature>
<feature type="compositionally biased region" description="Basic and acidic residues" evidence="1">
    <location>
        <begin position="124"/>
        <end position="139"/>
    </location>
</feature>
<keyword evidence="2" id="KW-0472">Membrane</keyword>
<dbReference type="OrthoDB" id="2753342at2759"/>
<protein>
    <submittedName>
        <fullName evidence="3">Uncharacterized protein</fullName>
    </submittedName>
</protein>
<sequence length="139" mass="15252">MADISVANAELLGLWLQLLTTGAYLLYVPRAAIALRQKMRDGLSFWLPLIPGMFFVLAVMEIVVEMLRGYEAVGSHQGERPDPEAYYANPATTKSLIKNYIITAESFLSDAARGLGSTFGDDPVGERQGAEREKREGEG</sequence>
<dbReference type="EMBL" id="ML143459">
    <property type="protein sequence ID" value="TBU25577.1"/>
    <property type="molecule type" value="Genomic_DNA"/>
</dbReference>
<dbReference type="Proteomes" id="UP000292957">
    <property type="component" value="Unassembled WGS sequence"/>
</dbReference>
<keyword evidence="2" id="KW-1133">Transmembrane helix</keyword>
<reference evidence="3" key="1">
    <citation type="submission" date="2019-01" db="EMBL/GenBank/DDBJ databases">
        <title>Draft genome sequences of three monokaryotic isolates of the white-rot basidiomycete fungus Dichomitus squalens.</title>
        <authorList>
            <consortium name="DOE Joint Genome Institute"/>
            <person name="Lopez S.C."/>
            <person name="Andreopoulos B."/>
            <person name="Pangilinan J."/>
            <person name="Lipzen A."/>
            <person name="Riley R."/>
            <person name="Ahrendt S."/>
            <person name="Ng V."/>
            <person name="Barry K."/>
            <person name="Daum C."/>
            <person name="Grigoriev I.V."/>
            <person name="Hilden K.S."/>
            <person name="Makela M.R."/>
            <person name="de Vries R.P."/>
        </authorList>
    </citation>
    <scope>NUCLEOTIDE SEQUENCE [LARGE SCALE GENOMIC DNA]</scope>
    <source>
        <strain evidence="3">OM18370.1</strain>
    </source>
</reference>
<accession>A0A4Q9MFS7</accession>
<keyword evidence="2" id="KW-0812">Transmembrane</keyword>
<evidence type="ECO:0000313" key="3">
    <source>
        <dbReference type="EMBL" id="TBU25577.1"/>
    </source>
</evidence>
<gene>
    <name evidence="3" type="ORF">BD311DRAFT_809139</name>
</gene>
<feature type="transmembrane region" description="Helical" evidence="2">
    <location>
        <begin position="45"/>
        <end position="64"/>
    </location>
</feature>
<evidence type="ECO:0000256" key="1">
    <source>
        <dbReference type="SAM" id="MobiDB-lite"/>
    </source>
</evidence>
<evidence type="ECO:0000256" key="2">
    <source>
        <dbReference type="SAM" id="Phobius"/>
    </source>
</evidence>
<name>A0A4Q9MFS7_9APHY</name>
<dbReference type="AlphaFoldDB" id="A0A4Q9MFS7"/>